<dbReference type="InterPro" id="IPR000225">
    <property type="entry name" value="Armadillo"/>
</dbReference>
<dbReference type="PROSITE" id="PS50176">
    <property type="entry name" value="ARM_REPEAT"/>
    <property type="match status" value="1"/>
</dbReference>
<evidence type="ECO:0000259" key="5">
    <source>
        <dbReference type="Pfam" id="PF25757"/>
    </source>
</evidence>
<dbReference type="Pfam" id="PF25757">
    <property type="entry name" value="TPR_DNAAF5"/>
    <property type="match status" value="2"/>
</dbReference>
<feature type="repeat" description="HEAT" evidence="1">
    <location>
        <begin position="1039"/>
        <end position="1067"/>
    </location>
</feature>
<dbReference type="InterPro" id="IPR056497">
    <property type="entry name" value="HEAT_DAAF5"/>
</dbReference>
<dbReference type="InterPro" id="IPR016024">
    <property type="entry name" value="ARM-type_fold"/>
</dbReference>
<accession>A0A383V482</accession>
<dbReference type="InterPro" id="IPR021133">
    <property type="entry name" value="HEAT_type_2"/>
</dbReference>
<evidence type="ECO:0008006" key="8">
    <source>
        <dbReference type="Google" id="ProtNLM"/>
    </source>
</evidence>
<organism evidence="6 7">
    <name type="scientific">Tetradesmus obliquus</name>
    <name type="common">Green alga</name>
    <name type="synonym">Acutodesmus obliquus</name>
    <dbReference type="NCBI Taxonomy" id="3088"/>
    <lineage>
        <taxon>Eukaryota</taxon>
        <taxon>Viridiplantae</taxon>
        <taxon>Chlorophyta</taxon>
        <taxon>core chlorophytes</taxon>
        <taxon>Chlorophyceae</taxon>
        <taxon>CS clade</taxon>
        <taxon>Sphaeropleales</taxon>
        <taxon>Scenedesmaceae</taxon>
        <taxon>Tetradesmus</taxon>
    </lineage>
</organism>
<dbReference type="PANTHER" id="PTHR16216:SF10">
    <property type="entry name" value="RNA POLYMERASE II ASSEMBLY FACTOR RTP1 C-TERMINAL DOMAIN-CONTAINING PROTEIN"/>
    <property type="match status" value="1"/>
</dbReference>
<dbReference type="PANTHER" id="PTHR16216">
    <property type="entry name" value="DYNEIN ASSEMBLY FACTOR 5, AXONEMAL"/>
    <property type="match status" value="1"/>
</dbReference>
<dbReference type="EMBL" id="FNXT01000025">
    <property type="protein sequence ID" value="SZX59753.1"/>
    <property type="molecule type" value="Genomic_DNA"/>
</dbReference>
<evidence type="ECO:0000256" key="1">
    <source>
        <dbReference type="PROSITE-ProRule" id="PRU00103"/>
    </source>
</evidence>
<sequence>MEEGGKKPDRRDVNAIWQQLNASRPASNREFDKLWHGFSSSITRSNKPCSSSTQDTANKQAQQLKLDPLIGKLAAVRQTSASQEQQQKLAPPTDLEGAALDRLVQALQSPDANVRKAALHQVQVAFVSRTPPPSAEDVAEALFCKLGKALLRRFEDKSEACREAAVSTFKAMLQAGADATLGLLPYAIPVLEERLFIQQGQGSAEPSEEVRLLLLQLLGVIVAQAGSAVAAYASEVWSVLSAGLADSFHEAAEQACRTVQQLAGCLGMRLSTISKDIVAALLPLTTHKRHRTRIAAIEALRDVMHLGAHEAILDMVGWRDPNVVPIRAFYGDDLKVNYCGKLATDHHPQVRLAFLGMVGSWLLTLRERLDHQPRLLPYLLSGLCDESPAVVQAAVQLLEQLGEQYEQEHEKDLADLIRFGGQVQHANEAAFLQALQQGAVAYNAATAAAGQSTHSEEEPNAAAAVFIVPGPFSQRPRIGSRLVVSNNFSVALHALCAELSSWQSGPRAMSASLLRVNLVLTESAAERHLQVLLPALCASVRDEDAGPAVADCAALLGCHCSLQLLLELLEPRALDASAEAKKQADVLLVLEAVLRGAGPVGRLRGHSQQLLRLLADPSTAGSQDSHVNAAATAALQQLLVPGVLQQLLLREQEHGSDTQEQQVKPQQQRQQLVPALVQLVLELGAVNACLAAPVQCSDEPDSSNQQHAEQMLAALAAAAGYGTTDDLLASCRSQLLTQMCTAMDLDSSTAVAAVCRLLLPSSCAWVLTAAGQGRYIGNRQLLADQQLLSTLPAASSLLSGSASSSMAAQFGSADSTTSTDQPPLPLPRQQQQQQLGGFASATAAAACRPPHLLELLKLLARAERCCSKQQQQQTPPIMRLLHATLDCCMLTWPAAAFAPQVLQHLLSAAVPALLGSARSLSAMAGVRALHIAMQRGLLEVAAAEAASTGHGCTDKQQQQQQQQQRTAPGAAGVPVVEQLCALVEPVCLLLKSPDLAVRLEACHVLGAMLDVAPAQSMQTITSSSSSSSTAPAAEASAGLVPALTAAMDDANAEVQAAAAAVLRKLAP</sequence>
<dbReference type="Proteomes" id="UP000256970">
    <property type="component" value="Unassembled WGS sequence"/>
</dbReference>
<proteinExistence type="predicted"/>
<evidence type="ECO:0000259" key="4">
    <source>
        <dbReference type="Pfam" id="PF24573"/>
    </source>
</evidence>
<dbReference type="InterPro" id="IPR011989">
    <property type="entry name" value="ARM-like"/>
</dbReference>
<dbReference type="InterPro" id="IPR052623">
    <property type="entry name" value="DAAF5"/>
</dbReference>
<dbReference type="AlphaFoldDB" id="A0A383V482"/>
<name>A0A383V482_TETOB</name>
<dbReference type="Gene3D" id="1.25.10.10">
    <property type="entry name" value="Leucine-rich Repeat Variant"/>
    <property type="match status" value="3"/>
</dbReference>
<protein>
    <recommendedName>
        <fullName evidence="8">TOG domain-containing protein</fullName>
    </recommendedName>
</protein>
<feature type="region of interest" description="Disordered" evidence="3">
    <location>
        <begin position="809"/>
        <end position="832"/>
    </location>
</feature>
<feature type="domain" description="Dynein axonemal assembly factor 5 TPR repeats" evidence="5">
    <location>
        <begin position="107"/>
        <end position="315"/>
    </location>
</feature>
<gene>
    <name evidence="6" type="ORF">BQ4739_LOCUS364</name>
</gene>
<reference evidence="6 7" key="1">
    <citation type="submission" date="2016-10" db="EMBL/GenBank/DDBJ databases">
        <authorList>
            <person name="Cai Z."/>
        </authorList>
    </citation>
    <scope>NUCLEOTIDE SEQUENCE [LARGE SCALE GENOMIC DNA]</scope>
</reference>
<dbReference type="SUPFAM" id="SSF48371">
    <property type="entry name" value="ARM repeat"/>
    <property type="match status" value="2"/>
</dbReference>
<evidence type="ECO:0000313" key="6">
    <source>
        <dbReference type="EMBL" id="SZX59753.1"/>
    </source>
</evidence>
<feature type="domain" description="Dynein axonemal assembly factor 5 TPR repeats" evidence="5">
    <location>
        <begin position="344"/>
        <end position="415"/>
    </location>
</feature>
<dbReference type="Pfam" id="PF24573">
    <property type="entry name" value="HEAT_DAAF5"/>
    <property type="match status" value="1"/>
</dbReference>
<feature type="repeat" description="ARM" evidence="2">
    <location>
        <begin position="1038"/>
        <end position="1067"/>
    </location>
</feature>
<dbReference type="PROSITE" id="PS50077">
    <property type="entry name" value="HEAT_REPEAT"/>
    <property type="match status" value="2"/>
</dbReference>
<dbReference type="InterPro" id="IPR057978">
    <property type="entry name" value="TPR_DAAF5"/>
</dbReference>
<feature type="domain" description="Dynein axonemal assembly factor 5 HEAT-repeat" evidence="4">
    <location>
        <begin position="473"/>
        <end position="639"/>
    </location>
</feature>
<evidence type="ECO:0000256" key="3">
    <source>
        <dbReference type="SAM" id="MobiDB-lite"/>
    </source>
</evidence>
<feature type="repeat" description="HEAT" evidence="1">
    <location>
        <begin position="375"/>
        <end position="413"/>
    </location>
</feature>
<keyword evidence="7" id="KW-1185">Reference proteome</keyword>
<evidence type="ECO:0000256" key="2">
    <source>
        <dbReference type="PROSITE-ProRule" id="PRU00259"/>
    </source>
</evidence>
<evidence type="ECO:0000313" key="7">
    <source>
        <dbReference type="Proteomes" id="UP000256970"/>
    </source>
</evidence>